<dbReference type="OrthoDB" id="167398at2759"/>
<dbReference type="SFLD" id="SFLDG01168">
    <property type="entry name" value="Ferric_reductase_subgroup_(FRE"/>
    <property type="match status" value="1"/>
</dbReference>
<dbReference type="GO" id="GO:0005886">
    <property type="term" value="C:plasma membrane"/>
    <property type="evidence" value="ECO:0007669"/>
    <property type="project" value="TreeGrafter"/>
</dbReference>
<feature type="transmembrane region" description="Helical" evidence="13">
    <location>
        <begin position="344"/>
        <end position="365"/>
    </location>
</feature>
<evidence type="ECO:0000313" key="16">
    <source>
        <dbReference type="Proteomes" id="UP000005018"/>
    </source>
</evidence>
<dbReference type="PANTHER" id="PTHR32361:SF9">
    <property type="entry name" value="FERRIC REDUCTASE TRANSMEMBRANE COMPONENT 3-RELATED"/>
    <property type="match status" value="1"/>
</dbReference>
<feature type="transmembrane region" description="Helical" evidence="13">
    <location>
        <begin position="377"/>
        <end position="399"/>
    </location>
</feature>
<evidence type="ECO:0000313" key="15">
    <source>
        <dbReference type="EMBL" id="CCG21327.1"/>
    </source>
</evidence>
<dbReference type="SFLD" id="SFLDS00052">
    <property type="entry name" value="Ferric_Reductase_Domain"/>
    <property type="match status" value="1"/>
</dbReference>
<dbReference type="Proteomes" id="UP000005018">
    <property type="component" value="Chromosome 1"/>
</dbReference>
<proteinExistence type="inferred from homology"/>
<keyword evidence="10" id="KW-0406">Ion transport</keyword>
<dbReference type="PANTHER" id="PTHR32361">
    <property type="entry name" value="FERRIC/CUPRIC REDUCTASE TRANSMEMBRANE COMPONENT"/>
    <property type="match status" value="1"/>
</dbReference>
<evidence type="ECO:0000256" key="9">
    <source>
        <dbReference type="ARBA" id="ARBA00023002"/>
    </source>
</evidence>
<evidence type="ECO:0000256" key="8">
    <source>
        <dbReference type="ARBA" id="ARBA00022989"/>
    </source>
</evidence>
<accession>H8WYL2</accession>
<feature type="transmembrane region" description="Helical" evidence="13">
    <location>
        <begin position="6"/>
        <end position="23"/>
    </location>
</feature>
<organism evidence="15 16">
    <name type="scientific">Candida orthopsilosis (strain 90-125)</name>
    <name type="common">Yeast</name>
    <dbReference type="NCBI Taxonomy" id="1136231"/>
    <lineage>
        <taxon>Eukaryota</taxon>
        <taxon>Fungi</taxon>
        <taxon>Dikarya</taxon>
        <taxon>Ascomycota</taxon>
        <taxon>Saccharomycotina</taxon>
        <taxon>Pichiomycetes</taxon>
        <taxon>Debaryomycetaceae</taxon>
        <taxon>Candida/Lodderomyces clade</taxon>
        <taxon>Candida</taxon>
    </lineage>
</organism>
<keyword evidence="16" id="KW-1185">Reference proteome</keyword>
<dbReference type="EMBL" id="HE681719">
    <property type="protein sequence ID" value="CCG21327.1"/>
    <property type="molecule type" value="Genomic_DNA"/>
</dbReference>
<reference evidence="15 16" key="1">
    <citation type="journal article" date="2012" name="PLoS ONE">
        <title>Sequence and analysis of the genome of the pathogenic yeast Candida orthopsilosis.</title>
        <authorList>
            <person name="Riccombeni A."/>
            <person name="Vidanes G."/>
            <person name="Proux-Wera E."/>
            <person name="Wolfe K.H."/>
            <person name="Butler G."/>
        </authorList>
    </citation>
    <scope>NUCLEOTIDE SEQUENCE [LARGE SCALE GENOMIC DNA]</scope>
    <source>
        <strain evidence="15 16">Co 90-125</strain>
    </source>
</reference>
<evidence type="ECO:0000259" key="14">
    <source>
        <dbReference type="PROSITE" id="PS51384"/>
    </source>
</evidence>
<dbReference type="InterPro" id="IPR017927">
    <property type="entry name" value="FAD-bd_FR_type"/>
</dbReference>
<name>H8WYL2_CANO9</name>
<protein>
    <submittedName>
        <fullName evidence="15">Fre9 protein</fullName>
    </submittedName>
</protein>
<evidence type="ECO:0000256" key="12">
    <source>
        <dbReference type="ARBA" id="ARBA00023180"/>
    </source>
</evidence>
<comment type="subcellular location">
    <subcellularLocation>
        <location evidence="1">Membrane</location>
        <topology evidence="1">Multi-pass membrane protein</topology>
    </subcellularLocation>
</comment>
<evidence type="ECO:0000256" key="7">
    <source>
        <dbReference type="ARBA" id="ARBA00022982"/>
    </source>
</evidence>
<keyword evidence="7" id="KW-0249">Electron transport</keyword>
<comment type="similarity">
    <text evidence="2">Belongs to the ferric reductase (FRE) family.</text>
</comment>
<keyword evidence="12" id="KW-0325">Glycoprotein</keyword>
<dbReference type="InterPro" id="IPR013121">
    <property type="entry name" value="Fe_red_NAD-bd_6"/>
</dbReference>
<dbReference type="Pfam" id="PF08022">
    <property type="entry name" value="FAD_binding_8"/>
    <property type="match status" value="1"/>
</dbReference>
<dbReference type="GO" id="GO:0000293">
    <property type="term" value="F:ferric-chelate reductase activity"/>
    <property type="evidence" value="ECO:0007669"/>
    <property type="project" value="UniProtKB-ARBA"/>
</dbReference>
<dbReference type="CDD" id="cd06186">
    <property type="entry name" value="NOX_Duox_like_FAD_NADP"/>
    <property type="match status" value="1"/>
</dbReference>
<evidence type="ECO:0000256" key="1">
    <source>
        <dbReference type="ARBA" id="ARBA00004141"/>
    </source>
</evidence>
<dbReference type="Pfam" id="PF08030">
    <property type="entry name" value="NAD_binding_6"/>
    <property type="match status" value="1"/>
</dbReference>
<evidence type="ECO:0000256" key="2">
    <source>
        <dbReference type="ARBA" id="ARBA00006278"/>
    </source>
</evidence>
<feature type="domain" description="FAD-binding FR-type" evidence="14">
    <location>
        <begin position="440"/>
        <end position="556"/>
    </location>
</feature>
<evidence type="ECO:0000256" key="3">
    <source>
        <dbReference type="ARBA" id="ARBA00022448"/>
    </source>
</evidence>
<keyword evidence="9" id="KW-0560">Oxidoreductase</keyword>
<keyword evidence="8 13" id="KW-1133">Transmembrane helix</keyword>
<dbReference type="GO" id="GO:0006826">
    <property type="term" value="P:iron ion transport"/>
    <property type="evidence" value="ECO:0007669"/>
    <property type="project" value="TreeGrafter"/>
</dbReference>
<dbReference type="InterPro" id="IPR051410">
    <property type="entry name" value="Ferric/Cupric_Reductase"/>
</dbReference>
<evidence type="ECO:0000256" key="10">
    <source>
        <dbReference type="ARBA" id="ARBA00023065"/>
    </source>
</evidence>
<keyword evidence="3" id="KW-0813">Transport</keyword>
<dbReference type="GeneID" id="14537722"/>
<dbReference type="GO" id="GO:0006879">
    <property type="term" value="P:intracellular iron ion homeostasis"/>
    <property type="evidence" value="ECO:0007669"/>
    <property type="project" value="TreeGrafter"/>
</dbReference>
<keyword evidence="6" id="KW-0274">FAD</keyword>
<dbReference type="GO" id="GO:0015677">
    <property type="term" value="P:copper ion import"/>
    <property type="evidence" value="ECO:0007669"/>
    <property type="project" value="TreeGrafter"/>
</dbReference>
<evidence type="ECO:0000256" key="4">
    <source>
        <dbReference type="ARBA" id="ARBA00022630"/>
    </source>
</evidence>
<dbReference type="KEGG" id="cot:CORT_0A09420"/>
<dbReference type="AlphaFoldDB" id="H8WYL2"/>
<evidence type="ECO:0000256" key="13">
    <source>
        <dbReference type="SAM" id="Phobius"/>
    </source>
</evidence>
<feature type="transmembrane region" description="Helical" evidence="13">
    <location>
        <begin position="193"/>
        <end position="214"/>
    </location>
</feature>
<dbReference type="InterPro" id="IPR013130">
    <property type="entry name" value="Fe3_Rdtase_TM_dom"/>
</dbReference>
<feature type="transmembrane region" description="Helical" evidence="13">
    <location>
        <begin position="432"/>
        <end position="448"/>
    </location>
</feature>
<dbReference type="SUPFAM" id="SSF52343">
    <property type="entry name" value="Ferredoxin reductase-like, C-terminal NADP-linked domain"/>
    <property type="match status" value="1"/>
</dbReference>
<sequence>MCAIALYLSIVLGILLFPFLIPIRTKNGTHQTLKRVLSVAFIMSSLAAIAPETARIGAPFHKYGQSKIAFFGCNYQIQLTTARFCEQNRTFEWCYCNNFNAFATIAHCYEEGHPDQTDSLLEMCQQYNRTIKRDALVHAEAYYNNHAKSIQDIPNFQPNTIVDFPVKLNTTETYIFKSAYNNFLGNFDLSVDYGAYLVLYWVIVFTLVSVGNWSKIYFHGINKMLTDPFSNWFRKLISLPATGRTRKTNERRFAYVLDLLVPTRAETLILTTFLGLSVYLLTKNISYIEGDPLFHSKNMAYLRYYAVRASVLSSSMMPLLILFGGRNNFLQWVTRWDYSTFITLHRWISRIVVVFILIHSFNYGLYMRIRGSEIRPYIYFGVAGTYAGIVILIQGLLVLRRKWYEAFLLIHIILAAVFVFGAWIHVEQLYCVWFYYVSAMIWAFDRIIRLCRLWSFGFPEAKVYLLADETLKIIAPKPHGWEAVPGGHAFIHFLRPSCFWQSHPFTYTATDDEIVLFIKVKKGVTQSMSNYLQTHKDKYTKIRVAIEGSYGEQTPAEKYDTSVFVAGGNGIPGIYAEAVGLLNRKSKQRVKLIWVVREFSSLFWFYDELLQLRGKDIETTVFVTRPNISINADDFRRRMNSLEADALSDSNESTSLLKTPKRRLESGDSSLIASDDETDFDQRIKQELVHITFVEARPNIDDVVATSIEESMGSVSFVTCGHPAMVDDLRASVVRHINNADRKRIDYFEQLQVWA</sequence>
<dbReference type="InterPro" id="IPR039261">
    <property type="entry name" value="FNR_nucleotide-bd"/>
</dbReference>
<evidence type="ECO:0000256" key="5">
    <source>
        <dbReference type="ARBA" id="ARBA00022692"/>
    </source>
</evidence>
<dbReference type="PROSITE" id="PS51384">
    <property type="entry name" value="FAD_FR"/>
    <property type="match status" value="1"/>
</dbReference>
<dbReference type="eggNOG" id="KOG0039">
    <property type="taxonomic scope" value="Eukaryota"/>
</dbReference>
<keyword evidence="11 13" id="KW-0472">Membrane</keyword>
<keyword evidence="5 13" id="KW-0812">Transmembrane</keyword>
<evidence type="ECO:0000256" key="6">
    <source>
        <dbReference type="ARBA" id="ARBA00022827"/>
    </source>
</evidence>
<dbReference type="InterPro" id="IPR013112">
    <property type="entry name" value="FAD-bd_8"/>
</dbReference>
<dbReference type="Pfam" id="PF01794">
    <property type="entry name" value="Ferric_reduct"/>
    <property type="match status" value="1"/>
</dbReference>
<dbReference type="RefSeq" id="XP_003866766.1">
    <property type="nucleotide sequence ID" value="XM_003866718.1"/>
</dbReference>
<dbReference type="Gene3D" id="3.40.50.80">
    <property type="entry name" value="Nucleotide-binding domain of ferredoxin-NADP reductase (FNR) module"/>
    <property type="match status" value="1"/>
</dbReference>
<feature type="transmembrane region" description="Helical" evidence="13">
    <location>
        <begin position="301"/>
        <end position="323"/>
    </location>
</feature>
<dbReference type="HOGENOM" id="CLU_010365_4_0_1"/>
<keyword evidence="4" id="KW-0285">Flavoprotein</keyword>
<feature type="transmembrane region" description="Helical" evidence="13">
    <location>
        <begin position="406"/>
        <end position="426"/>
    </location>
</feature>
<gene>
    <name evidence="15" type="ORF">CORT_0A09420</name>
</gene>
<evidence type="ECO:0000256" key="11">
    <source>
        <dbReference type="ARBA" id="ARBA00023136"/>
    </source>
</evidence>
<feature type="transmembrane region" description="Helical" evidence="13">
    <location>
        <begin position="35"/>
        <end position="54"/>
    </location>
</feature>